<name>A0A562E7E4_RHORH</name>
<evidence type="ECO:0000313" key="3">
    <source>
        <dbReference type="EMBL" id="TWH17538.1"/>
    </source>
</evidence>
<dbReference type="InterPro" id="IPR011990">
    <property type="entry name" value="TPR-like_helical_dom_sf"/>
</dbReference>
<accession>A0A562E7E4</accession>
<dbReference type="PANTHER" id="PTHR47691">
    <property type="entry name" value="REGULATOR-RELATED"/>
    <property type="match status" value="1"/>
</dbReference>
<dbReference type="Gene3D" id="1.25.40.10">
    <property type="entry name" value="Tetratricopeptide repeat domain"/>
    <property type="match status" value="1"/>
</dbReference>
<dbReference type="AlphaFoldDB" id="A0A562E7E4"/>
<dbReference type="RefSeq" id="WP_261379907.1">
    <property type="nucleotide sequence ID" value="NZ_VLJT01000017.1"/>
</dbReference>
<dbReference type="PANTHER" id="PTHR47691:SF3">
    <property type="entry name" value="HTH-TYPE TRANSCRIPTIONAL REGULATOR RV0890C-RELATED"/>
    <property type="match status" value="1"/>
</dbReference>
<evidence type="ECO:0000256" key="1">
    <source>
        <dbReference type="SAM" id="MobiDB-lite"/>
    </source>
</evidence>
<dbReference type="PROSITE" id="PS00622">
    <property type="entry name" value="HTH_LUXR_1"/>
    <property type="match status" value="1"/>
</dbReference>
<protein>
    <submittedName>
        <fullName evidence="3">Putative ATPase</fullName>
    </submittedName>
</protein>
<dbReference type="PROSITE" id="PS50043">
    <property type="entry name" value="HTH_LUXR_2"/>
    <property type="match status" value="1"/>
</dbReference>
<feature type="domain" description="HTH luxR-type" evidence="2">
    <location>
        <begin position="725"/>
        <end position="790"/>
    </location>
</feature>
<dbReference type="Pfam" id="PF00196">
    <property type="entry name" value="GerE"/>
    <property type="match status" value="1"/>
</dbReference>
<dbReference type="CDD" id="cd06170">
    <property type="entry name" value="LuxR_C_like"/>
    <property type="match status" value="1"/>
</dbReference>
<dbReference type="PRINTS" id="PR00364">
    <property type="entry name" value="DISEASERSIST"/>
</dbReference>
<sequence length="794" mass="87008">MESALPEAAPPRTPGPTRSVTTFIGRRREIDEARSCLQRTRLLTILGPGGVGKTRVAEELAVRTSRAFRDSFRWIDLAVVRDPESVPSAAAAALGVTDQSTRPVMDKIIDRLRDEHMLIVVDNCEHLIATVADFVAAVLGDAPEVRILATSREPLAVAGEAEYVLPPLTTPDGSTGNRAADLERFEAVGLLVERARQVVPGFEVTDDNADAVAHLCIALDGVPLALELAATRLRSLSPAQLVDRLDRRFALLTGGSRVAVPRQQTLRALIDWSYELCSDAERTLWARLSVFTGSFDLEAAETVCADDDLPSEQVIDLLDRLIAKSLVGVDRSSSVLRYSQLVTVREYGHELLDARGEREQLYRRHCEHYLDRARRCAESWYGPRQSALLSSMRADHADFMAALDRSIRDDDELATGAALAVALRYHWIAGGYLSTGRARLERLLQRLPRSSSERGNVLWVTAWTALIQGDRDGAAVHLDECRSIADGSGDVRLRAHCDHWSALHALFCGATAEAIDLYLRAARVHRAHGDHAAHLTCLFQLAMAQTYDGRLDDALETCARVVEMADQHGERWNKAYALWVSGLAHYHLGRLGPAIEAANGALAVQRDFEDKICTALSLELLAWSAGAEGDTEKAARLFGAARTVWQRLGTTIAAFGPHIEQDSMAAERRLRERMGETDTAESPHPQSGMRIVDLVDSALEPRESSGRRTSRAPGSARRQRGGGESASRTSPLTKREQEIAGLVAGGLSNRAIADRLVISRRTVDGHVERILDKLGVHSRTQVVSWLHTHEAPGA</sequence>
<dbReference type="InterPro" id="IPR000792">
    <property type="entry name" value="Tscrpt_reg_LuxR_C"/>
</dbReference>
<dbReference type="SUPFAM" id="SSF46894">
    <property type="entry name" value="C-terminal effector domain of the bipartite response regulators"/>
    <property type="match status" value="1"/>
</dbReference>
<gene>
    <name evidence="3" type="ORF">L618_000200006190</name>
</gene>
<dbReference type="EMBL" id="VLJT01000017">
    <property type="protein sequence ID" value="TWH17538.1"/>
    <property type="molecule type" value="Genomic_DNA"/>
</dbReference>
<evidence type="ECO:0000313" key="4">
    <source>
        <dbReference type="Proteomes" id="UP000317573"/>
    </source>
</evidence>
<proteinExistence type="predicted"/>
<dbReference type="Gene3D" id="1.10.10.10">
    <property type="entry name" value="Winged helix-like DNA-binding domain superfamily/Winged helix DNA-binding domain"/>
    <property type="match status" value="1"/>
</dbReference>
<feature type="region of interest" description="Disordered" evidence="1">
    <location>
        <begin position="672"/>
        <end position="691"/>
    </location>
</feature>
<dbReference type="Pfam" id="PF20703">
    <property type="entry name" value="nSTAND1"/>
    <property type="match status" value="1"/>
</dbReference>
<evidence type="ECO:0000259" key="2">
    <source>
        <dbReference type="PROSITE" id="PS50043"/>
    </source>
</evidence>
<dbReference type="InterPro" id="IPR058852">
    <property type="entry name" value="HTH_77"/>
</dbReference>
<comment type="caution">
    <text evidence="3">The sequence shown here is derived from an EMBL/GenBank/DDBJ whole genome shotgun (WGS) entry which is preliminary data.</text>
</comment>
<dbReference type="InterPro" id="IPR049052">
    <property type="entry name" value="nSTAND1"/>
</dbReference>
<dbReference type="InterPro" id="IPR036388">
    <property type="entry name" value="WH-like_DNA-bd_sf"/>
</dbReference>
<organism evidence="3 4">
    <name type="scientific">Rhodococcus rhodochrous J45</name>
    <dbReference type="NCBI Taxonomy" id="935266"/>
    <lineage>
        <taxon>Bacteria</taxon>
        <taxon>Bacillati</taxon>
        <taxon>Actinomycetota</taxon>
        <taxon>Actinomycetes</taxon>
        <taxon>Mycobacteriales</taxon>
        <taxon>Nocardiaceae</taxon>
        <taxon>Rhodococcus</taxon>
    </lineage>
</organism>
<dbReference type="Proteomes" id="UP000317573">
    <property type="component" value="Unassembled WGS sequence"/>
</dbReference>
<dbReference type="Gene3D" id="3.40.50.300">
    <property type="entry name" value="P-loop containing nucleotide triphosphate hydrolases"/>
    <property type="match status" value="1"/>
</dbReference>
<reference evidence="3 4" key="1">
    <citation type="submission" date="2019-07" db="EMBL/GenBank/DDBJ databases">
        <title>Genome sequencing of lignin-degrading bacterial isolates.</title>
        <authorList>
            <person name="Gladden J."/>
        </authorList>
    </citation>
    <scope>NUCLEOTIDE SEQUENCE [LARGE SCALE GENOMIC DNA]</scope>
    <source>
        <strain evidence="3 4">J45</strain>
    </source>
</reference>
<dbReference type="Pfam" id="PF25872">
    <property type="entry name" value="HTH_77"/>
    <property type="match status" value="1"/>
</dbReference>
<dbReference type="SUPFAM" id="SSF52540">
    <property type="entry name" value="P-loop containing nucleoside triphosphate hydrolases"/>
    <property type="match status" value="1"/>
</dbReference>
<dbReference type="PRINTS" id="PR00038">
    <property type="entry name" value="HTHLUXR"/>
</dbReference>
<dbReference type="InterPro" id="IPR027417">
    <property type="entry name" value="P-loop_NTPase"/>
</dbReference>
<dbReference type="GO" id="GO:0003677">
    <property type="term" value="F:DNA binding"/>
    <property type="evidence" value="ECO:0007669"/>
    <property type="project" value="InterPro"/>
</dbReference>
<dbReference type="SUPFAM" id="SSF48452">
    <property type="entry name" value="TPR-like"/>
    <property type="match status" value="1"/>
</dbReference>
<dbReference type="SMART" id="SM00421">
    <property type="entry name" value="HTH_LUXR"/>
    <property type="match status" value="1"/>
</dbReference>
<dbReference type="InterPro" id="IPR016032">
    <property type="entry name" value="Sig_transdc_resp-reg_C-effctor"/>
</dbReference>
<feature type="region of interest" description="Disordered" evidence="1">
    <location>
        <begin position="698"/>
        <end position="735"/>
    </location>
</feature>
<dbReference type="GO" id="GO:0006355">
    <property type="term" value="P:regulation of DNA-templated transcription"/>
    <property type="evidence" value="ECO:0007669"/>
    <property type="project" value="InterPro"/>
</dbReference>